<dbReference type="Pfam" id="PF13409">
    <property type="entry name" value="GST_N_2"/>
    <property type="match status" value="1"/>
</dbReference>
<dbReference type="CDD" id="cd00570">
    <property type="entry name" value="GST_N_family"/>
    <property type="match status" value="1"/>
</dbReference>
<reference evidence="2 3" key="1">
    <citation type="submission" date="2014-02" db="EMBL/GenBank/DDBJ databases">
        <title>The small core and large imbalanced accessory genome model reveals a collaborative survival strategy of Sorangium cellulosum strains in nature.</title>
        <authorList>
            <person name="Han K."/>
            <person name="Peng R."/>
            <person name="Blom J."/>
            <person name="Li Y.-Z."/>
        </authorList>
    </citation>
    <scope>NUCLEOTIDE SEQUENCE [LARGE SCALE GENOMIC DNA]</scope>
    <source>
        <strain evidence="2 3">So0008-312</strain>
    </source>
</reference>
<feature type="domain" description="GST N-terminal" evidence="1">
    <location>
        <begin position="20"/>
        <end position="83"/>
    </location>
</feature>
<evidence type="ECO:0000259" key="1">
    <source>
        <dbReference type="Pfam" id="PF13409"/>
    </source>
</evidence>
<dbReference type="InterPro" id="IPR004045">
    <property type="entry name" value="Glutathione_S-Trfase_N"/>
</dbReference>
<name>A0A150R189_SORCE</name>
<gene>
    <name evidence="2" type="ORF">BE15_06045</name>
</gene>
<dbReference type="Gene3D" id="1.20.1050.10">
    <property type="match status" value="1"/>
</dbReference>
<dbReference type="Gene3D" id="3.40.30.10">
    <property type="entry name" value="Glutaredoxin"/>
    <property type="match status" value="1"/>
</dbReference>
<accession>A0A150R189</accession>
<organism evidence="2 3">
    <name type="scientific">Sorangium cellulosum</name>
    <name type="common">Polyangium cellulosum</name>
    <dbReference type="NCBI Taxonomy" id="56"/>
    <lineage>
        <taxon>Bacteria</taxon>
        <taxon>Pseudomonadati</taxon>
        <taxon>Myxococcota</taxon>
        <taxon>Polyangia</taxon>
        <taxon>Polyangiales</taxon>
        <taxon>Polyangiaceae</taxon>
        <taxon>Sorangium</taxon>
    </lineage>
</organism>
<dbReference type="InterPro" id="IPR036249">
    <property type="entry name" value="Thioredoxin-like_sf"/>
</dbReference>
<dbReference type="Proteomes" id="UP000075260">
    <property type="component" value="Unassembled WGS sequence"/>
</dbReference>
<dbReference type="EMBL" id="JEMA01000181">
    <property type="protein sequence ID" value="KYF73598.1"/>
    <property type="molecule type" value="Genomic_DNA"/>
</dbReference>
<dbReference type="OrthoDB" id="5501849at2"/>
<proteinExistence type="predicted"/>
<dbReference type="SUPFAM" id="SSF52833">
    <property type="entry name" value="Thioredoxin-like"/>
    <property type="match status" value="1"/>
</dbReference>
<dbReference type="RefSeq" id="WP_061605666.1">
    <property type="nucleotide sequence ID" value="NZ_JEMA01000181.1"/>
</dbReference>
<comment type="caution">
    <text evidence="2">The sequence shown here is derived from an EMBL/GenBank/DDBJ whole genome shotgun (WGS) entry which is preliminary data.</text>
</comment>
<sequence>MTDPTPDRTSAPTLIGRSSSHFTRVARIFAAELGVAYAFQVVPDLRSVDAADYAGNPALRLPILRTGATTWFGALNICRELARRAPAQRRLVWPEHLTDALTANAQELAVQAMATEVALIMSQLAGTPKDDAQLAKPQKSLLNMLTWLDDNIHAAREALPQDRDLSYLEVCTFCLVTHLEFRSVLPTSGYRALTAFCDDFAQRASAQATAYRFDAP</sequence>
<protein>
    <recommendedName>
        <fullName evidence="1">GST N-terminal domain-containing protein</fullName>
    </recommendedName>
</protein>
<dbReference type="AlphaFoldDB" id="A0A150R189"/>
<evidence type="ECO:0000313" key="3">
    <source>
        <dbReference type="Proteomes" id="UP000075260"/>
    </source>
</evidence>
<evidence type="ECO:0000313" key="2">
    <source>
        <dbReference type="EMBL" id="KYF73598.1"/>
    </source>
</evidence>